<comment type="caution">
    <text evidence="1">The sequence shown here is derived from an EMBL/GenBank/DDBJ whole genome shotgun (WGS) entry which is preliminary data.</text>
</comment>
<organism evidence="1 2">
    <name type="scientific">Scophthalmus maximus</name>
    <name type="common">Turbot</name>
    <name type="synonym">Psetta maxima</name>
    <dbReference type="NCBI Taxonomy" id="52904"/>
    <lineage>
        <taxon>Eukaryota</taxon>
        <taxon>Metazoa</taxon>
        <taxon>Chordata</taxon>
        <taxon>Craniata</taxon>
        <taxon>Vertebrata</taxon>
        <taxon>Euteleostomi</taxon>
        <taxon>Actinopterygii</taxon>
        <taxon>Neopterygii</taxon>
        <taxon>Teleostei</taxon>
        <taxon>Neoteleostei</taxon>
        <taxon>Acanthomorphata</taxon>
        <taxon>Carangaria</taxon>
        <taxon>Pleuronectiformes</taxon>
        <taxon>Pleuronectoidei</taxon>
        <taxon>Scophthalmidae</taxon>
        <taxon>Scophthalmus</taxon>
    </lineage>
</organism>
<dbReference type="EMBL" id="VEVO01000013">
    <property type="protein sequence ID" value="KAF0033172.1"/>
    <property type="molecule type" value="Genomic_DNA"/>
</dbReference>
<sequence>MFSERSGGTDQSERLLLDDEWKFSRLIGRQVYVSLCACVVAMVELCPSERHDAPAVRTSRSVAKEAKVGVRDEPSESP</sequence>
<gene>
    <name evidence="1" type="ORF">F2P81_015462</name>
</gene>
<proteinExistence type="predicted"/>
<name>A0A6A4SSK0_SCOMX</name>
<evidence type="ECO:0000313" key="2">
    <source>
        <dbReference type="Proteomes" id="UP000438429"/>
    </source>
</evidence>
<reference evidence="1 2" key="1">
    <citation type="submission" date="2019-06" db="EMBL/GenBank/DDBJ databases">
        <title>Draft genomes of female and male turbot (Scophthalmus maximus).</title>
        <authorList>
            <person name="Xu H."/>
            <person name="Xu X.-W."/>
            <person name="Shao C."/>
            <person name="Chen S."/>
        </authorList>
    </citation>
    <scope>NUCLEOTIDE SEQUENCE [LARGE SCALE GENOMIC DNA]</scope>
    <source>
        <strain evidence="1">Ysfricsl-2016a</strain>
        <tissue evidence="1">Blood</tissue>
    </source>
</reference>
<dbReference type="AlphaFoldDB" id="A0A6A4SSK0"/>
<evidence type="ECO:0000313" key="1">
    <source>
        <dbReference type="EMBL" id="KAF0033172.1"/>
    </source>
</evidence>
<dbReference type="Proteomes" id="UP000438429">
    <property type="component" value="Unassembled WGS sequence"/>
</dbReference>
<accession>A0A6A4SSK0</accession>
<protein>
    <submittedName>
        <fullName evidence="1">Uncharacterized protein</fullName>
    </submittedName>
</protein>